<protein>
    <submittedName>
        <fullName evidence="1">Uncharacterized protein</fullName>
    </submittedName>
</protein>
<evidence type="ECO:0000313" key="2">
    <source>
        <dbReference type="Proteomes" id="UP000199467"/>
    </source>
</evidence>
<dbReference type="Proteomes" id="UP000199467">
    <property type="component" value="Unassembled WGS sequence"/>
</dbReference>
<keyword evidence="2" id="KW-1185">Reference proteome</keyword>
<evidence type="ECO:0000313" key="1">
    <source>
        <dbReference type="EMBL" id="SDD02061.1"/>
    </source>
</evidence>
<reference evidence="2" key="1">
    <citation type="submission" date="2016-10" db="EMBL/GenBank/DDBJ databases">
        <authorList>
            <person name="Varghese N."/>
            <person name="Submissions S."/>
        </authorList>
    </citation>
    <scope>NUCLEOTIDE SEQUENCE [LARGE SCALE GENOMIC DNA]</scope>
    <source>
        <strain evidence="2">DSM 26382</strain>
    </source>
</reference>
<name>A0A1G6RC99_9GAMM</name>
<gene>
    <name evidence="1" type="ORF">SAMN05216576_109169</name>
</gene>
<proteinExistence type="predicted"/>
<accession>A0A1G6RC99</accession>
<organism evidence="1 2">
    <name type="scientific">Ectopseudomonas chengduensis</name>
    <dbReference type="NCBI Taxonomy" id="489632"/>
    <lineage>
        <taxon>Bacteria</taxon>
        <taxon>Pseudomonadati</taxon>
        <taxon>Pseudomonadota</taxon>
        <taxon>Gammaproteobacteria</taxon>
        <taxon>Pseudomonadales</taxon>
        <taxon>Pseudomonadaceae</taxon>
        <taxon>Ectopseudomonas</taxon>
    </lineage>
</organism>
<dbReference type="RefSeq" id="WP_139204249.1">
    <property type="nucleotide sequence ID" value="NZ_FMZQ01000009.1"/>
</dbReference>
<sequence>MNLFASGENTQLNACVGRNGWPGTNYYANGFDSVVHTVCRDTISRGFGPDEVVYPIVFCARHRVELFLKMQIRLIERVRGHITVSDPKLMRTHDLGALWEMYVTASGQCDPRYKEMVSLIEPAIRELSLIDPTGETFRYAYDNNNNKHLEGSVSLINIEVFYSAFCALSEGIKNAEILTDFLSDEYGTGTYTKQASRSVIENISKELTRKSNWGKPCFRVVKNEICERYSISQRGLSEIIDVIKSHREFAFNIGVEISIEDISAEKIANFLEFRIRATAESNKSNWRDVLLSGSGMDREFYSFLCKNYSIREMSALLALADVSSPLCYSEAYDDLCDQYECGESDTAEFSGYLNGRSFIAPKIILGLKKLRQISTLKYISSVGVDVGDLPFF</sequence>
<dbReference type="AlphaFoldDB" id="A0A1G6RC99"/>
<dbReference type="EMBL" id="FMZQ01000009">
    <property type="protein sequence ID" value="SDD02061.1"/>
    <property type="molecule type" value="Genomic_DNA"/>
</dbReference>